<sequence>MGTLLSLPSLLLMKTPTQGSQTTLYCALTPGLEERSGRYFSDCAEKEVAPEGRDDEVARRLWEESARLVGLKDSDL</sequence>
<reference evidence="4" key="3">
    <citation type="submission" date="2025-09" db="UniProtKB">
        <authorList>
            <consortium name="Ensembl"/>
        </authorList>
    </citation>
    <scope>IDENTIFICATION</scope>
</reference>
<reference evidence="4" key="2">
    <citation type="submission" date="2025-08" db="UniProtKB">
        <authorList>
            <consortium name="Ensembl"/>
        </authorList>
    </citation>
    <scope>IDENTIFICATION</scope>
</reference>
<protein>
    <submittedName>
        <fullName evidence="4">Uncharacterized protein</fullName>
    </submittedName>
</protein>
<dbReference type="InParanoid" id="A0A671UXK0"/>
<dbReference type="Gene3D" id="3.40.50.720">
    <property type="entry name" value="NAD(P)-binding Rossmann-like Domain"/>
    <property type="match status" value="1"/>
</dbReference>
<keyword evidence="5" id="KW-1185">Reference proteome</keyword>
<dbReference type="Proteomes" id="UP000472265">
    <property type="component" value="Chromosome 5"/>
</dbReference>
<evidence type="ECO:0000313" key="5">
    <source>
        <dbReference type="Proteomes" id="UP000472265"/>
    </source>
</evidence>
<evidence type="ECO:0000256" key="2">
    <source>
        <dbReference type="ARBA" id="ARBA00023002"/>
    </source>
</evidence>
<reference evidence="4" key="1">
    <citation type="submission" date="2021-04" db="EMBL/GenBank/DDBJ databases">
        <authorList>
            <consortium name="Wellcome Sanger Institute Data Sharing"/>
        </authorList>
    </citation>
    <scope>NUCLEOTIDE SEQUENCE [LARGE SCALE GENOMIC DNA]</scope>
</reference>
<feature type="signal peptide" evidence="3">
    <location>
        <begin position="1"/>
        <end position="19"/>
    </location>
</feature>
<keyword evidence="2" id="KW-0560">Oxidoreductase</keyword>
<dbReference type="AlphaFoldDB" id="A0A671UXK0"/>
<dbReference type="GO" id="GO:0016491">
    <property type="term" value="F:oxidoreductase activity"/>
    <property type="evidence" value="ECO:0007669"/>
    <property type="project" value="UniProtKB-KW"/>
</dbReference>
<dbReference type="PANTHER" id="PTHR43157:SF54">
    <property type="entry name" value="RETINOL DEHYDROGENASE 12-LIKE ISOFORM X1-RELATED"/>
    <property type="match status" value="1"/>
</dbReference>
<dbReference type="OMA" id="XAREVLA"/>
<dbReference type="PANTHER" id="PTHR43157">
    <property type="entry name" value="PHOSPHATIDYLINOSITOL-GLYCAN BIOSYNTHESIS CLASS F PROTEIN-RELATED"/>
    <property type="match status" value="1"/>
</dbReference>
<proteinExistence type="inferred from homology"/>
<evidence type="ECO:0000256" key="3">
    <source>
        <dbReference type="SAM" id="SignalP"/>
    </source>
</evidence>
<evidence type="ECO:0000256" key="1">
    <source>
        <dbReference type="ARBA" id="ARBA00006484"/>
    </source>
</evidence>
<name>A0A671UXK0_SPAAU</name>
<dbReference type="Ensembl" id="ENSSAUT00010019439.1">
    <property type="protein sequence ID" value="ENSSAUP00010018396.1"/>
    <property type="gene ID" value="ENSSAUG00010008320.1"/>
</dbReference>
<evidence type="ECO:0000313" key="4">
    <source>
        <dbReference type="Ensembl" id="ENSSAUP00010018396.1"/>
    </source>
</evidence>
<dbReference type="GeneTree" id="ENSGT00940000155599"/>
<keyword evidence="3" id="KW-0732">Signal</keyword>
<accession>A0A671UXK0</accession>
<comment type="similarity">
    <text evidence="1">Belongs to the short-chain dehydrogenases/reductases (SDR) family.</text>
</comment>
<organism evidence="4 5">
    <name type="scientific">Sparus aurata</name>
    <name type="common">Gilthead sea bream</name>
    <dbReference type="NCBI Taxonomy" id="8175"/>
    <lineage>
        <taxon>Eukaryota</taxon>
        <taxon>Metazoa</taxon>
        <taxon>Chordata</taxon>
        <taxon>Craniata</taxon>
        <taxon>Vertebrata</taxon>
        <taxon>Euteleostomi</taxon>
        <taxon>Actinopterygii</taxon>
        <taxon>Neopterygii</taxon>
        <taxon>Teleostei</taxon>
        <taxon>Neoteleostei</taxon>
        <taxon>Acanthomorphata</taxon>
        <taxon>Eupercaria</taxon>
        <taxon>Spariformes</taxon>
        <taxon>Sparidae</taxon>
        <taxon>Sparus</taxon>
    </lineage>
</organism>
<feature type="chain" id="PRO_5025555310" evidence="3">
    <location>
        <begin position="20"/>
        <end position="76"/>
    </location>
</feature>